<dbReference type="PANTHER" id="PTHR38109:SF1">
    <property type="entry name" value="PROTEIN YCGL"/>
    <property type="match status" value="1"/>
</dbReference>
<sequence length="92" mass="10508">MLCTVYKSPKKEHTYLFIKRRDDFASVPESLLQTFGTPVLVTILDLNRRTSLAQSDLTKVRAALDEQGYYLQLPPPVDDLLAQNKAFLQQHS</sequence>
<dbReference type="InterPro" id="IPR027354">
    <property type="entry name" value="YcgL_dom"/>
</dbReference>
<organism evidence="3 4">
    <name type="scientific">Alkalimonas collagenimarina</name>
    <dbReference type="NCBI Taxonomy" id="400390"/>
    <lineage>
        <taxon>Bacteria</taxon>
        <taxon>Pseudomonadati</taxon>
        <taxon>Pseudomonadota</taxon>
        <taxon>Gammaproteobacteria</taxon>
        <taxon>Alkalimonas</taxon>
    </lineage>
</organism>
<dbReference type="Gene3D" id="3.10.510.20">
    <property type="entry name" value="YcgL domain"/>
    <property type="match status" value="1"/>
</dbReference>
<dbReference type="SUPFAM" id="SSF160191">
    <property type="entry name" value="YcgL-like"/>
    <property type="match status" value="1"/>
</dbReference>
<dbReference type="PANTHER" id="PTHR38109">
    <property type="entry name" value="PROTEIN YCGL"/>
    <property type="match status" value="1"/>
</dbReference>
<reference evidence="3 4" key="1">
    <citation type="submission" date="2023-08" db="EMBL/GenBank/DDBJ databases">
        <authorList>
            <person name="Joshi A."/>
            <person name="Thite S."/>
        </authorList>
    </citation>
    <scope>NUCLEOTIDE SEQUENCE [LARGE SCALE GENOMIC DNA]</scope>
    <source>
        <strain evidence="3 4">AC40</strain>
    </source>
</reference>
<proteinExistence type="inferred from homology"/>
<protein>
    <recommendedName>
        <fullName evidence="1">YcgL domain-containing protein Q3O60_00485</fullName>
    </recommendedName>
</protein>
<comment type="caution">
    <text evidence="3">The sequence shown here is derived from an EMBL/GenBank/DDBJ whole genome shotgun (WGS) entry which is preliminary data.</text>
</comment>
<evidence type="ECO:0000259" key="2">
    <source>
        <dbReference type="PROSITE" id="PS51648"/>
    </source>
</evidence>
<keyword evidence="4" id="KW-1185">Reference proteome</keyword>
<dbReference type="HAMAP" id="MF_01866">
    <property type="entry name" value="UPF0745"/>
    <property type="match status" value="1"/>
</dbReference>
<name>A0ABT9GUE8_9GAMM</name>
<dbReference type="Proteomes" id="UP001231616">
    <property type="component" value="Unassembled WGS sequence"/>
</dbReference>
<evidence type="ECO:0000256" key="1">
    <source>
        <dbReference type="HAMAP-Rule" id="MF_01866"/>
    </source>
</evidence>
<dbReference type="Pfam" id="PF05166">
    <property type="entry name" value="YcgL"/>
    <property type="match status" value="1"/>
</dbReference>
<evidence type="ECO:0000313" key="3">
    <source>
        <dbReference type="EMBL" id="MDP4534673.1"/>
    </source>
</evidence>
<evidence type="ECO:0000313" key="4">
    <source>
        <dbReference type="Proteomes" id="UP001231616"/>
    </source>
</evidence>
<dbReference type="PROSITE" id="PS51648">
    <property type="entry name" value="YCGL"/>
    <property type="match status" value="1"/>
</dbReference>
<feature type="domain" description="YcgL" evidence="2">
    <location>
        <begin position="1"/>
        <end position="85"/>
    </location>
</feature>
<dbReference type="EMBL" id="JAUZVZ010000001">
    <property type="protein sequence ID" value="MDP4534673.1"/>
    <property type="molecule type" value="Genomic_DNA"/>
</dbReference>
<dbReference type="InterPro" id="IPR038068">
    <property type="entry name" value="YcgL-like_sf"/>
</dbReference>
<dbReference type="RefSeq" id="WP_305891942.1">
    <property type="nucleotide sequence ID" value="NZ_JAUZVZ010000001.1"/>
</dbReference>
<gene>
    <name evidence="3" type="ORF">Q3O60_00485</name>
</gene>
<accession>A0ABT9GUE8</accession>